<organism evidence="4 5">
    <name type="scientific">Saltatorellus ferox</name>
    <dbReference type="NCBI Taxonomy" id="2528018"/>
    <lineage>
        <taxon>Bacteria</taxon>
        <taxon>Pseudomonadati</taxon>
        <taxon>Planctomycetota</taxon>
        <taxon>Planctomycetia</taxon>
        <taxon>Planctomycetia incertae sedis</taxon>
        <taxon>Saltatorellus</taxon>
    </lineage>
</organism>
<evidence type="ECO:0000313" key="4">
    <source>
        <dbReference type="EMBL" id="QDV05764.1"/>
    </source>
</evidence>
<keyword evidence="1" id="KW-0732">Signal</keyword>
<dbReference type="InterPro" id="IPR013517">
    <property type="entry name" value="FG-GAP"/>
</dbReference>
<keyword evidence="5" id="KW-1185">Reference proteome</keyword>
<dbReference type="EMBL" id="CP036434">
    <property type="protein sequence ID" value="QDV05764.1"/>
    <property type="molecule type" value="Genomic_DNA"/>
</dbReference>
<evidence type="ECO:0000256" key="3">
    <source>
        <dbReference type="SAM" id="Phobius"/>
    </source>
</evidence>
<dbReference type="Pfam" id="PF13517">
    <property type="entry name" value="FG-GAP_3"/>
    <property type="match status" value="4"/>
</dbReference>
<keyword evidence="3" id="KW-0472">Membrane</keyword>
<dbReference type="Proteomes" id="UP000320390">
    <property type="component" value="Chromosome"/>
</dbReference>
<proteinExistence type="predicted"/>
<feature type="region of interest" description="Disordered" evidence="2">
    <location>
        <begin position="34"/>
        <end position="59"/>
    </location>
</feature>
<dbReference type="RefSeq" id="WP_145195349.1">
    <property type="nucleotide sequence ID" value="NZ_CP036434.1"/>
</dbReference>
<keyword evidence="3" id="KW-0812">Transmembrane</keyword>
<feature type="compositionally biased region" description="Low complexity" evidence="2">
    <location>
        <begin position="40"/>
        <end position="57"/>
    </location>
</feature>
<gene>
    <name evidence="4" type="ORF">Poly30_12660</name>
</gene>
<reference evidence="4 5" key="1">
    <citation type="submission" date="2019-02" db="EMBL/GenBank/DDBJ databases">
        <title>Deep-cultivation of Planctomycetes and their phenomic and genomic characterization uncovers novel biology.</title>
        <authorList>
            <person name="Wiegand S."/>
            <person name="Jogler M."/>
            <person name="Boedeker C."/>
            <person name="Pinto D."/>
            <person name="Vollmers J."/>
            <person name="Rivas-Marin E."/>
            <person name="Kohn T."/>
            <person name="Peeters S.H."/>
            <person name="Heuer A."/>
            <person name="Rast P."/>
            <person name="Oberbeckmann S."/>
            <person name="Bunk B."/>
            <person name="Jeske O."/>
            <person name="Meyerdierks A."/>
            <person name="Storesund J.E."/>
            <person name="Kallscheuer N."/>
            <person name="Luecker S."/>
            <person name="Lage O.M."/>
            <person name="Pohl T."/>
            <person name="Merkel B.J."/>
            <person name="Hornburger P."/>
            <person name="Mueller R.-W."/>
            <person name="Bruemmer F."/>
            <person name="Labrenz M."/>
            <person name="Spormann A.M."/>
            <person name="Op den Camp H."/>
            <person name="Overmann J."/>
            <person name="Amann R."/>
            <person name="Jetten M.S.M."/>
            <person name="Mascher T."/>
            <person name="Medema M.H."/>
            <person name="Devos D.P."/>
            <person name="Kaster A.-K."/>
            <person name="Ovreas L."/>
            <person name="Rohde M."/>
            <person name="Galperin M.Y."/>
            <person name="Jogler C."/>
        </authorList>
    </citation>
    <scope>NUCLEOTIDE SEQUENCE [LARGE SCALE GENOMIC DNA]</scope>
    <source>
        <strain evidence="4 5">Poly30</strain>
    </source>
</reference>
<accession>A0A518ENV1</accession>
<dbReference type="Gene3D" id="2.130.10.130">
    <property type="entry name" value="Integrin alpha, N-terminal"/>
    <property type="match status" value="3"/>
</dbReference>
<name>A0A518ENV1_9BACT</name>
<keyword evidence="3" id="KW-1133">Transmembrane helix</keyword>
<evidence type="ECO:0000256" key="1">
    <source>
        <dbReference type="ARBA" id="ARBA00022729"/>
    </source>
</evidence>
<feature type="transmembrane region" description="Helical" evidence="3">
    <location>
        <begin position="12"/>
        <end position="31"/>
    </location>
</feature>
<evidence type="ECO:0000256" key="2">
    <source>
        <dbReference type="SAM" id="MobiDB-lite"/>
    </source>
</evidence>
<dbReference type="AlphaFoldDB" id="A0A518ENV1"/>
<dbReference type="OrthoDB" id="247570at2"/>
<protein>
    <submittedName>
        <fullName evidence="4">FG-GAP repeat protein</fullName>
    </submittedName>
</protein>
<dbReference type="PANTHER" id="PTHR44103">
    <property type="entry name" value="PROPROTEIN CONVERTASE P"/>
    <property type="match status" value="1"/>
</dbReference>
<dbReference type="InterPro" id="IPR028994">
    <property type="entry name" value="Integrin_alpha_N"/>
</dbReference>
<evidence type="ECO:0000313" key="5">
    <source>
        <dbReference type="Proteomes" id="UP000320390"/>
    </source>
</evidence>
<dbReference type="PANTHER" id="PTHR44103:SF1">
    <property type="entry name" value="PROPROTEIN CONVERTASE P"/>
    <property type="match status" value="1"/>
</dbReference>
<sequence length="778" mass="83995">MDDVNRRAHRQGAALRSALVVISLIGLGAAASSRLDSQEAGETTTAAPAPIGTSPSTETPIQVWSEEIGGRVLPCDIDADGRADLVVQTWGVGEVPGELRWLGDGGRTSTLVGKARYYGDELGSGDLDGDGDLDLVAPVGTHSLGKLAWYEHPGGDGTGAWTEHMLGTVDPKGEVKDLKVHDLDGDGVLDVVVRTLNVVAIYSRLEDGAFRSRSMPCKPREGLALGDLDGDGDMDLVLNGYWWRTPSDPWSDAFDEFIYDPQWFQDATGSWMDFASLPLVADLDGDGQKDIAVAQPEKHGVPVTWYRNVDPMRGAAGWERHELLVVDCCHSFGAADHDGDGDLDLIAGMSKHAEKPELLMLENEGGARAFRRHLLAPFPTYKAQLVDIDGDGDMDIASAHSWTDAPVRVFENRRKPMGLDAWKRLRIEADLPERAMFVDAADLDGDGDMDVVAGGHWYVNPGEASKDWEARALPAPLGQTALVRDLDGDGHVDVLGTQGKGSASNRSFAWARGDGRGEFQAYTNIDASGWGDFVQGRAWLGGSGGRTVVLSWHDRGKGLTGLRIPERPTEETWTAFTFSEHSLAEDLATGDMDGDGDIDLLLGTQWLELGGDAPIPHILDGIGDLAPTRNAPKGVPASDRCSLADIDGDGRLDAVVGFEGATDLLWYAAPADPTQPWTRHRIAEVPGEVYSMHTADMDADGDIDVVVGEHRAERNRLLIFENVDRGARFVEHVADDGRGAIDHHDGSLPVDIDGDGDLDVISIGWHTKTLWLFENLSR</sequence>
<dbReference type="SUPFAM" id="SSF69318">
    <property type="entry name" value="Integrin alpha N-terminal domain"/>
    <property type="match status" value="3"/>
</dbReference>